<reference evidence="3" key="2">
    <citation type="submission" date="2022-01" db="EMBL/GenBank/DDBJ databases">
        <authorList>
            <person name="Yamashiro T."/>
            <person name="Shiraishi A."/>
            <person name="Satake H."/>
            <person name="Nakayama K."/>
        </authorList>
    </citation>
    <scope>NUCLEOTIDE SEQUENCE</scope>
</reference>
<feature type="compositionally biased region" description="Low complexity" evidence="2">
    <location>
        <begin position="144"/>
        <end position="153"/>
    </location>
</feature>
<sequence>MSDQESYSTLNSFIPTQYQLDDIFTKPLDEPTFKRLSVELALGNSKVFFSTPTGGIYGEVGVNTFRNAIGAHYLPHSSEYVAPPSIDIVRPWFETIRYWETVVAKGTLKKSLLPPRRRLLMAQIIQCLGGTKPGAKPGHKKHSTSSTQPSVSSKEATKGGSSEAPTGSKTGHFKKRKESSSAMDSNPSQSPVSTPIDTGLHKEDQQATGDPTSLGVTNKARANLQLSSECDASADSTTESDPGLSSPSDFFTSITCKGLETILTQPIIGKGSNSIAKQIEKESSSTIKLEDLANLVSHVQLSFKDMDSPEDDLVIVVDDSDEDEDDEVHATKNVETEDTLVPKSASPKSSQIQELTNQVLILQSQKYKLELEKNKAEAEVALLKAQPFFPNLNDLTKEVKGLKKQVHDLEIKLPRDLKEIPTKLDNFTKNVTSLTSQVAELNTL</sequence>
<name>A0ABQ5FVP0_9ASTR</name>
<organism evidence="3 4">
    <name type="scientific">Tanacetum coccineum</name>
    <dbReference type="NCBI Taxonomy" id="301880"/>
    <lineage>
        <taxon>Eukaryota</taxon>
        <taxon>Viridiplantae</taxon>
        <taxon>Streptophyta</taxon>
        <taxon>Embryophyta</taxon>
        <taxon>Tracheophyta</taxon>
        <taxon>Spermatophyta</taxon>
        <taxon>Magnoliopsida</taxon>
        <taxon>eudicotyledons</taxon>
        <taxon>Gunneridae</taxon>
        <taxon>Pentapetalae</taxon>
        <taxon>asterids</taxon>
        <taxon>campanulids</taxon>
        <taxon>Asterales</taxon>
        <taxon>Asteraceae</taxon>
        <taxon>Asteroideae</taxon>
        <taxon>Anthemideae</taxon>
        <taxon>Anthemidinae</taxon>
        <taxon>Tanacetum</taxon>
    </lineage>
</organism>
<feature type="compositionally biased region" description="Polar residues" evidence="2">
    <location>
        <begin position="206"/>
        <end position="215"/>
    </location>
</feature>
<dbReference type="EMBL" id="BQNB010017807">
    <property type="protein sequence ID" value="GJT67427.1"/>
    <property type="molecule type" value="Genomic_DNA"/>
</dbReference>
<proteinExistence type="predicted"/>
<protein>
    <submittedName>
        <fullName evidence="3">Uncharacterized protein</fullName>
    </submittedName>
</protein>
<feature type="coiled-coil region" evidence="1">
    <location>
        <begin position="352"/>
        <end position="412"/>
    </location>
</feature>
<evidence type="ECO:0000256" key="2">
    <source>
        <dbReference type="SAM" id="MobiDB-lite"/>
    </source>
</evidence>
<feature type="region of interest" description="Disordered" evidence="2">
    <location>
        <begin position="131"/>
        <end position="215"/>
    </location>
</feature>
<reference evidence="3" key="1">
    <citation type="journal article" date="2022" name="Int. J. Mol. Sci.">
        <title>Draft Genome of Tanacetum Coccineum: Genomic Comparison of Closely Related Tanacetum-Family Plants.</title>
        <authorList>
            <person name="Yamashiro T."/>
            <person name="Shiraishi A."/>
            <person name="Nakayama K."/>
            <person name="Satake H."/>
        </authorList>
    </citation>
    <scope>NUCLEOTIDE SEQUENCE</scope>
</reference>
<evidence type="ECO:0000313" key="4">
    <source>
        <dbReference type="Proteomes" id="UP001151760"/>
    </source>
</evidence>
<feature type="compositionally biased region" description="Polar residues" evidence="2">
    <location>
        <begin position="159"/>
        <end position="169"/>
    </location>
</feature>
<feature type="region of interest" description="Disordered" evidence="2">
    <location>
        <begin position="229"/>
        <end position="250"/>
    </location>
</feature>
<keyword evidence="4" id="KW-1185">Reference proteome</keyword>
<evidence type="ECO:0000313" key="3">
    <source>
        <dbReference type="EMBL" id="GJT67427.1"/>
    </source>
</evidence>
<dbReference type="Proteomes" id="UP001151760">
    <property type="component" value="Unassembled WGS sequence"/>
</dbReference>
<accession>A0ABQ5FVP0</accession>
<evidence type="ECO:0000256" key="1">
    <source>
        <dbReference type="SAM" id="Coils"/>
    </source>
</evidence>
<comment type="caution">
    <text evidence="3">The sequence shown here is derived from an EMBL/GenBank/DDBJ whole genome shotgun (WGS) entry which is preliminary data.</text>
</comment>
<gene>
    <name evidence="3" type="ORF">Tco_1018907</name>
</gene>
<feature type="compositionally biased region" description="Polar residues" evidence="2">
    <location>
        <begin position="180"/>
        <end position="196"/>
    </location>
</feature>
<keyword evidence="1" id="KW-0175">Coiled coil</keyword>